<dbReference type="InterPro" id="IPR001647">
    <property type="entry name" value="HTH_TetR"/>
</dbReference>
<proteinExistence type="predicted"/>
<dbReference type="InterPro" id="IPR036271">
    <property type="entry name" value="Tet_transcr_reg_TetR-rel_C_sf"/>
</dbReference>
<dbReference type="SUPFAM" id="SSF46689">
    <property type="entry name" value="Homeodomain-like"/>
    <property type="match status" value="1"/>
</dbReference>
<dbReference type="PRINTS" id="PR00455">
    <property type="entry name" value="HTHTETR"/>
</dbReference>
<protein>
    <submittedName>
        <fullName evidence="5">Transcriptional regulator, TetR family</fullName>
    </submittedName>
</protein>
<evidence type="ECO:0000256" key="2">
    <source>
        <dbReference type="PROSITE-ProRule" id="PRU00335"/>
    </source>
</evidence>
<evidence type="ECO:0000256" key="3">
    <source>
        <dbReference type="SAM" id="MobiDB-lite"/>
    </source>
</evidence>
<name>D5P4P8_9MYCO</name>
<evidence type="ECO:0000256" key="1">
    <source>
        <dbReference type="ARBA" id="ARBA00023125"/>
    </source>
</evidence>
<dbReference type="InterPro" id="IPR050109">
    <property type="entry name" value="HTH-type_TetR-like_transc_reg"/>
</dbReference>
<dbReference type="Pfam" id="PF00440">
    <property type="entry name" value="TetR_N"/>
    <property type="match status" value="1"/>
</dbReference>
<dbReference type="GO" id="GO:0003700">
    <property type="term" value="F:DNA-binding transcription factor activity"/>
    <property type="evidence" value="ECO:0007669"/>
    <property type="project" value="TreeGrafter"/>
</dbReference>
<evidence type="ECO:0000313" key="5">
    <source>
        <dbReference type="EMBL" id="EFG78953.1"/>
    </source>
</evidence>
<organism evidence="5 6">
    <name type="scientific">Mycobacterium parascrofulaceum ATCC BAA-614</name>
    <dbReference type="NCBI Taxonomy" id="525368"/>
    <lineage>
        <taxon>Bacteria</taxon>
        <taxon>Bacillati</taxon>
        <taxon>Actinomycetota</taxon>
        <taxon>Actinomycetes</taxon>
        <taxon>Mycobacteriales</taxon>
        <taxon>Mycobacteriaceae</taxon>
        <taxon>Mycobacterium</taxon>
        <taxon>Mycobacterium simiae complex</taxon>
    </lineage>
</organism>
<comment type="caution">
    <text evidence="5">The sequence shown here is derived from an EMBL/GenBank/DDBJ whole genome shotgun (WGS) entry which is preliminary data.</text>
</comment>
<dbReference type="PANTHER" id="PTHR30055:SF200">
    <property type="entry name" value="HTH-TYPE TRANSCRIPTIONAL REPRESSOR BDCR"/>
    <property type="match status" value="1"/>
</dbReference>
<sequence length="228" mass="25614">MPPADEVTAPRTRRRDKLRPDPEVRREILQAASTALREHGVRGLGISAVLERAGLSTRAFYRHFASKDELIAAVFLENARVEKRRLRRRMNRAATDIEAVAAWIDGRLDLAFDETIGADLRRLSMEAQSQMFASPILVQPAYAEILEPLSECLRRGSSNGMFHHIDPVTDAQFIHGVVWAGIDRQWATGDCDRDDLRRRSVRFCLRGLGVTPEAIERVCPQPNSEGGC</sequence>
<dbReference type="HOGENOM" id="CLU_096398_0_0_11"/>
<dbReference type="SUPFAM" id="SSF48498">
    <property type="entry name" value="Tetracyclin repressor-like, C-terminal domain"/>
    <property type="match status" value="1"/>
</dbReference>
<dbReference type="GO" id="GO:0000976">
    <property type="term" value="F:transcription cis-regulatory region binding"/>
    <property type="evidence" value="ECO:0007669"/>
    <property type="project" value="TreeGrafter"/>
</dbReference>
<evidence type="ECO:0000259" key="4">
    <source>
        <dbReference type="PROSITE" id="PS50977"/>
    </source>
</evidence>
<accession>D5P4P8</accession>
<dbReference type="Gene3D" id="1.10.357.10">
    <property type="entry name" value="Tetracycline Repressor, domain 2"/>
    <property type="match status" value="1"/>
</dbReference>
<feature type="region of interest" description="Disordered" evidence="3">
    <location>
        <begin position="1"/>
        <end position="20"/>
    </location>
</feature>
<feature type="domain" description="HTH tetR-type" evidence="4">
    <location>
        <begin position="22"/>
        <end position="82"/>
    </location>
</feature>
<dbReference type="InterPro" id="IPR009057">
    <property type="entry name" value="Homeodomain-like_sf"/>
</dbReference>
<dbReference type="PROSITE" id="PS50977">
    <property type="entry name" value="HTH_TETR_2"/>
    <property type="match status" value="1"/>
</dbReference>
<dbReference type="RefSeq" id="WP_007170340.1">
    <property type="nucleotide sequence ID" value="NZ_GG770555.1"/>
</dbReference>
<dbReference type="AlphaFoldDB" id="D5P4P8"/>
<keyword evidence="1 2" id="KW-0238">DNA-binding</keyword>
<dbReference type="EMBL" id="ADNV01000089">
    <property type="protein sequence ID" value="EFG78953.1"/>
    <property type="molecule type" value="Genomic_DNA"/>
</dbReference>
<dbReference type="Proteomes" id="UP000003653">
    <property type="component" value="Unassembled WGS sequence"/>
</dbReference>
<dbReference type="eggNOG" id="COG1309">
    <property type="taxonomic scope" value="Bacteria"/>
</dbReference>
<keyword evidence="6" id="KW-1185">Reference proteome</keyword>
<evidence type="ECO:0000313" key="6">
    <source>
        <dbReference type="Proteomes" id="UP000003653"/>
    </source>
</evidence>
<dbReference type="PANTHER" id="PTHR30055">
    <property type="entry name" value="HTH-TYPE TRANSCRIPTIONAL REGULATOR RUTR"/>
    <property type="match status" value="1"/>
</dbReference>
<feature type="DNA-binding region" description="H-T-H motif" evidence="2">
    <location>
        <begin position="45"/>
        <end position="64"/>
    </location>
</feature>
<gene>
    <name evidence="5" type="ORF">HMPREF0591_1142</name>
</gene>
<reference evidence="5 6" key="1">
    <citation type="submission" date="2010-04" db="EMBL/GenBank/DDBJ databases">
        <authorList>
            <person name="Muzny D."/>
            <person name="Qin X."/>
            <person name="Deng J."/>
            <person name="Jiang H."/>
            <person name="Liu Y."/>
            <person name="Qu J."/>
            <person name="Song X.-Z."/>
            <person name="Zhang L."/>
            <person name="Thornton R."/>
            <person name="Coyle M."/>
            <person name="Francisco L."/>
            <person name="Jackson L."/>
            <person name="Javaid M."/>
            <person name="Korchina V."/>
            <person name="Kovar C."/>
            <person name="Mata R."/>
            <person name="Mathew T."/>
            <person name="Ngo R."/>
            <person name="Nguyen L."/>
            <person name="Nguyen N."/>
            <person name="Okwuonu G."/>
            <person name="Ongeri F."/>
            <person name="Pham C."/>
            <person name="Simmons D."/>
            <person name="Wilczek-Boney K."/>
            <person name="Hale W."/>
            <person name="Jakkamsetti A."/>
            <person name="Pham P."/>
            <person name="Ruth R."/>
            <person name="San Lucas F."/>
            <person name="Warren J."/>
            <person name="Zhang J."/>
            <person name="Zhao Z."/>
            <person name="Zhou C."/>
            <person name="Zhu D."/>
            <person name="Lee S."/>
            <person name="Bess C."/>
            <person name="Blankenburg K."/>
            <person name="Forbes L."/>
            <person name="Fu Q."/>
            <person name="Gubbala S."/>
            <person name="Hirani K."/>
            <person name="Jayaseelan J.C."/>
            <person name="Lara F."/>
            <person name="Munidasa M."/>
            <person name="Palculict T."/>
            <person name="Patil S."/>
            <person name="Pu L.-L."/>
            <person name="Saada N."/>
            <person name="Tang L."/>
            <person name="Weissenberger G."/>
            <person name="Zhu Y."/>
            <person name="Hemphill L."/>
            <person name="Shang Y."/>
            <person name="Youmans B."/>
            <person name="Ayvaz T."/>
            <person name="Ross M."/>
            <person name="Santibanez J."/>
            <person name="Aqrawi P."/>
            <person name="Gross S."/>
            <person name="Joshi V."/>
            <person name="Fowler G."/>
            <person name="Nazareth L."/>
            <person name="Reid J."/>
            <person name="Worley K."/>
            <person name="Petrosino J."/>
            <person name="Highlander S."/>
            <person name="Gibbs R."/>
        </authorList>
    </citation>
    <scope>NUCLEOTIDE SEQUENCE [LARGE SCALE GENOMIC DNA]</scope>
    <source>
        <strain evidence="5 6">ATCC BAA-614</strain>
    </source>
</reference>